<evidence type="ECO:0000313" key="3">
    <source>
        <dbReference type="Proteomes" id="UP000744769"/>
    </source>
</evidence>
<evidence type="ECO:0000256" key="1">
    <source>
        <dbReference type="SAM" id="MobiDB-lite"/>
    </source>
</evidence>
<organism evidence="2 3">
    <name type="scientific">Metallococcus carri</name>
    <dbReference type="NCBI Taxonomy" id="1656884"/>
    <lineage>
        <taxon>Bacteria</taxon>
        <taxon>Bacillati</taxon>
        <taxon>Actinomycetota</taxon>
        <taxon>Actinomycetes</taxon>
        <taxon>Micrococcales</taxon>
        <taxon>Dermacoccaceae</taxon>
        <taxon>Metallococcus</taxon>
    </lineage>
</organism>
<dbReference type="InterPro" id="IPR022183">
    <property type="entry name" value="DUF3710"/>
</dbReference>
<evidence type="ECO:0000313" key="2">
    <source>
        <dbReference type="EMBL" id="NHN56898.1"/>
    </source>
</evidence>
<gene>
    <name evidence="2" type="ORF">G9U51_14060</name>
</gene>
<dbReference type="Proteomes" id="UP000744769">
    <property type="component" value="Unassembled WGS sequence"/>
</dbReference>
<comment type="caution">
    <text evidence="2">The sequence shown here is derived from an EMBL/GenBank/DDBJ whole genome shotgun (WGS) entry which is preliminary data.</text>
</comment>
<dbReference type="EMBL" id="JAAOIV010000011">
    <property type="protein sequence ID" value="NHN56898.1"/>
    <property type="molecule type" value="Genomic_DNA"/>
</dbReference>
<feature type="compositionally biased region" description="Acidic residues" evidence="1">
    <location>
        <begin position="21"/>
        <end position="32"/>
    </location>
</feature>
<dbReference type="Pfam" id="PF12502">
    <property type="entry name" value="DUF3710"/>
    <property type="match status" value="1"/>
</dbReference>
<dbReference type="AlphaFoldDB" id="A0A967EHR7"/>
<feature type="compositionally biased region" description="Basic and acidic residues" evidence="1">
    <location>
        <begin position="8"/>
        <end position="20"/>
    </location>
</feature>
<feature type="region of interest" description="Disordered" evidence="1">
    <location>
        <begin position="1"/>
        <end position="93"/>
    </location>
</feature>
<dbReference type="RefSeq" id="WP_166197616.1">
    <property type="nucleotide sequence ID" value="NZ_JAAOIV010000011.1"/>
</dbReference>
<feature type="compositionally biased region" description="Low complexity" evidence="1">
    <location>
        <begin position="36"/>
        <end position="75"/>
    </location>
</feature>
<feature type="region of interest" description="Disordered" evidence="1">
    <location>
        <begin position="256"/>
        <end position="290"/>
    </location>
</feature>
<accession>A0A967EHR7</accession>
<protein>
    <submittedName>
        <fullName evidence="2">DUF3710 domain-containing protein</fullName>
    </submittedName>
</protein>
<name>A0A967EHR7_9MICO</name>
<proteinExistence type="predicted"/>
<reference evidence="2" key="1">
    <citation type="submission" date="2020-03" db="EMBL/GenBank/DDBJ databases">
        <title>Draft sequencing of Calidifontibacter sp. DB0510.</title>
        <authorList>
            <person name="Kim D.-U."/>
        </authorList>
    </citation>
    <scope>NUCLEOTIDE SEQUENCE</scope>
    <source>
        <strain evidence="2">DB0510</strain>
    </source>
</reference>
<keyword evidence="3" id="KW-1185">Reference proteome</keyword>
<sequence>MAIFRRRKQDEPADVEPHEVDTDEQATEESGDEVVAQSSTSTAEATDSSAAADVSDGSDSATTADASDAPSTDRTQLSDPAIDRSNGPYDRSEVDDLEGRLDFGAIAIVPVAGMELRLDVDETGQEITGLTAIHGESACQLQAFAAPKSRGLWREIRHEIADNLAGQRGDASEYDGVLGRELHVRMPAQGPDGRTTYSPARFVGVDGPRWFLRAVLSGAAAMTDEAAEEMVTFVRNIVVTRGKEARAPRELLPLRVPDAVQTEAPVESADDAEQSVPSPFERGPEITEVR</sequence>